<evidence type="ECO:0000313" key="3">
    <source>
        <dbReference type="Proteomes" id="UP000184096"/>
    </source>
</evidence>
<evidence type="ECO:0000256" key="1">
    <source>
        <dbReference type="SAM" id="SignalP"/>
    </source>
</evidence>
<reference evidence="3" key="1">
    <citation type="submission" date="2016-11" db="EMBL/GenBank/DDBJ databases">
        <authorList>
            <person name="Varghese N."/>
            <person name="Submissions S."/>
        </authorList>
    </citation>
    <scope>NUCLEOTIDE SEQUENCE [LARGE SCALE GENOMIC DNA]</scope>
    <source>
        <strain evidence="3">GAS401</strain>
    </source>
</reference>
<dbReference type="EMBL" id="LT670849">
    <property type="protein sequence ID" value="SHN78422.1"/>
    <property type="molecule type" value="Genomic_DNA"/>
</dbReference>
<dbReference type="AlphaFoldDB" id="A0A1M7U5L4"/>
<organism evidence="2 3">
    <name type="scientific">Bradyrhizobium erythrophlei</name>
    <dbReference type="NCBI Taxonomy" id="1437360"/>
    <lineage>
        <taxon>Bacteria</taxon>
        <taxon>Pseudomonadati</taxon>
        <taxon>Pseudomonadota</taxon>
        <taxon>Alphaproteobacteria</taxon>
        <taxon>Hyphomicrobiales</taxon>
        <taxon>Nitrobacteraceae</taxon>
        <taxon>Bradyrhizobium</taxon>
    </lineage>
</organism>
<protein>
    <submittedName>
        <fullName evidence="2">Uncharacterized protein</fullName>
    </submittedName>
</protein>
<evidence type="ECO:0000313" key="2">
    <source>
        <dbReference type="EMBL" id="SHN78422.1"/>
    </source>
</evidence>
<dbReference type="Proteomes" id="UP000184096">
    <property type="component" value="Chromosome I"/>
</dbReference>
<keyword evidence="3" id="KW-1185">Reference proteome</keyword>
<proteinExistence type="predicted"/>
<gene>
    <name evidence="2" type="ORF">SAMN05444170_3673</name>
</gene>
<name>A0A1M7U5L4_9BRAD</name>
<sequence>MGKSETAAVVALMLASQMLGSQMFAQAAASPLVFAQAENKAPAGAAPAPSPAPNAPSTIVAPAEKSALSIPACSVKYLEAKVAGKLQGRKWVDFRRDECGRRETTAVFPTEISPKYGSEKDLDKARTKTCADQFTANKATNANGGLVWVEKDGGYYAECIIRLKG</sequence>
<feature type="chain" id="PRO_5012116432" evidence="1">
    <location>
        <begin position="28"/>
        <end position="165"/>
    </location>
</feature>
<accession>A0A1M7U5L4</accession>
<keyword evidence="1" id="KW-0732">Signal</keyword>
<feature type="signal peptide" evidence="1">
    <location>
        <begin position="1"/>
        <end position="27"/>
    </location>
</feature>
<dbReference type="RefSeq" id="WP_244552986.1">
    <property type="nucleotide sequence ID" value="NZ_LT670849.1"/>
</dbReference>